<dbReference type="Pfam" id="PF02120">
    <property type="entry name" value="Flg_hook"/>
    <property type="match status" value="1"/>
</dbReference>
<sequence>MTFLLETDLTARRSLAPGENATRNRSAPKESGTGADFARSLAGTDTETPESDTQKPSAATAASEATRAAAVLIGQQSPEDVAAPTDTPEAEMPIDIKSDIVLEGKVSEGAEAEPILTDLTQADDADKALPAGNSAQTVAMSAAPVQSPNPAPVKTEASEPIAADGNTSALTRTAAPQDQPRPAQPEATAERPEAPEGHTEEAAPENAAATSNLTAVGVAQDKASKNTGPVASRSDTAGPATVPAPTSNKTQATPDGKAQKAEKHRADIPALEGDSTDTAALSALLAEQHSTSKLTNTHDQVSSADPSAAAMTAGTLPPSVSQSTAPVTPPAMAPTNALVVATPAEVVDILSDSVASPHEKKNHVHIQLDPPELGRVSLEFKFDSHGLQHVTIVGETPEAMRQLRLMHFELVNALERQGLSSENMSFQQHHTPQDSGQQTGRDANTPQRNVTGQTSRAIPELIVQNTIQSRPNSIAGLNIKL</sequence>
<evidence type="ECO:0000256" key="1">
    <source>
        <dbReference type="SAM" id="MobiDB-lite"/>
    </source>
</evidence>
<feature type="compositionally biased region" description="Polar residues" evidence="1">
    <location>
        <begin position="225"/>
        <end position="235"/>
    </location>
</feature>
<dbReference type="InterPro" id="IPR038610">
    <property type="entry name" value="FliK-like_C_sf"/>
</dbReference>
<feature type="compositionally biased region" description="Low complexity" evidence="1">
    <location>
        <begin position="57"/>
        <end position="70"/>
    </location>
</feature>
<comment type="caution">
    <text evidence="3">The sequence shown here is derived from an EMBL/GenBank/DDBJ whole genome shotgun (WGS) entry which is preliminary data.</text>
</comment>
<evidence type="ECO:0000259" key="2">
    <source>
        <dbReference type="Pfam" id="PF02120"/>
    </source>
</evidence>
<feature type="compositionally biased region" description="Polar residues" evidence="1">
    <location>
        <begin position="244"/>
        <end position="253"/>
    </location>
</feature>
<feature type="region of interest" description="Disordered" evidence="1">
    <location>
        <begin position="290"/>
        <end position="327"/>
    </location>
</feature>
<evidence type="ECO:0000313" key="4">
    <source>
        <dbReference type="Proteomes" id="UP000027190"/>
    </source>
</evidence>
<dbReference type="eggNOG" id="COG3144">
    <property type="taxonomic scope" value="Bacteria"/>
</dbReference>
<proteinExistence type="predicted"/>
<keyword evidence="4" id="KW-1185">Reference proteome</keyword>
<dbReference type="PATRIC" id="fig|1280947.3.peg.2133"/>
<dbReference type="InterPro" id="IPR021136">
    <property type="entry name" value="Flagellar_hook_control-like_C"/>
</dbReference>
<dbReference type="EMBL" id="AWFG01000030">
    <property type="protein sequence ID" value="KCZ57482.1"/>
    <property type="molecule type" value="Genomic_DNA"/>
</dbReference>
<feature type="compositionally biased region" description="Polar residues" evidence="1">
    <location>
        <begin position="133"/>
        <end position="148"/>
    </location>
</feature>
<feature type="domain" description="Flagellar hook-length control protein-like C-terminal" evidence="2">
    <location>
        <begin position="356"/>
        <end position="433"/>
    </location>
</feature>
<feature type="compositionally biased region" description="Basic and acidic residues" evidence="1">
    <location>
        <begin position="188"/>
        <end position="201"/>
    </location>
</feature>
<feature type="compositionally biased region" description="Polar residues" evidence="1">
    <location>
        <begin position="423"/>
        <end position="456"/>
    </location>
</feature>
<feature type="compositionally biased region" description="Polar residues" evidence="1">
    <location>
        <begin position="290"/>
        <end position="305"/>
    </location>
</feature>
<protein>
    <recommendedName>
        <fullName evidence="2">Flagellar hook-length control protein-like C-terminal domain-containing protein</fullName>
    </recommendedName>
</protein>
<dbReference type="Gene3D" id="3.30.750.140">
    <property type="match status" value="1"/>
</dbReference>
<dbReference type="STRING" id="1280947.HY30_04745"/>
<dbReference type="AlphaFoldDB" id="A0A062UGM5"/>
<gene>
    <name evidence="3" type="ORF">HY30_04745</name>
</gene>
<accession>A0A062UGM5</accession>
<feature type="region of interest" description="Disordered" evidence="1">
    <location>
        <begin position="423"/>
        <end position="457"/>
    </location>
</feature>
<organism evidence="3 4">
    <name type="scientific">Hyphomonas chukchiensis</name>
    <dbReference type="NCBI Taxonomy" id="1280947"/>
    <lineage>
        <taxon>Bacteria</taxon>
        <taxon>Pseudomonadati</taxon>
        <taxon>Pseudomonadota</taxon>
        <taxon>Alphaproteobacteria</taxon>
        <taxon>Hyphomonadales</taxon>
        <taxon>Hyphomonadaceae</taxon>
        <taxon>Hyphomonas</taxon>
    </lineage>
</organism>
<feature type="region of interest" description="Disordered" evidence="1">
    <location>
        <begin position="1"/>
        <end position="95"/>
    </location>
</feature>
<feature type="compositionally biased region" description="Basic and acidic residues" evidence="1">
    <location>
        <begin position="257"/>
        <end position="267"/>
    </location>
</feature>
<dbReference type="Proteomes" id="UP000027190">
    <property type="component" value="Unassembled WGS sequence"/>
</dbReference>
<feature type="region of interest" description="Disordered" evidence="1">
    <location>
        <begin position="117"/>
        <end position="274"/>
    </location>
</feature>
<reference evidence="3 4" key="1">
    <citation type="journal article" date="2014" name="Antonie Van Leeuwenhoek">
        <title>Hyphomonas beringensis sp. nov. and Hyphomonas chukchiensis sp. nov., isolated from surface seawater of the Bering Sea and Chukchi Sea.</title>
        <authorList>
            <person name="Li C."/>
            <person name="Lai Q."/>
            <person name="Li G."/>
            <person name="Dong C."/>
            <person name="Wang J."/>
            <person name="Liao Y."/>
            <person name="Shao Z."/>
        </authorList>
    </citation>
    <scope>NUCLEOTIDE SEQUENCE [LARGE SCALE GENOMIC DNA]</scope>
    <source>
        <strain evidence="3 4">BH-BN04-4</strain>
    </source>
</reference>
<evidence type="ECO:0000313" key="3">
    <source>
        <dbReference type="EMBL" id="KCZ57482.1"/>
    </source>
</evidence>
<name>A0A062UGM5_9PROT</name>
<feature type="compositionally biased region" description="Low complexity" evidence="1">
    <location>
        <begin position="174"/>
        <end position="187"/>
    </location>
</feature>